<keyword evidence="4" id="KW-0539">Nucleus</keyword>
<evidence type="ECO:0000256" key="1">
    <source>
        <dbReference type="ARBA" id="ARBA00004123"/>
    </source>
</evidence>
<comment type="caution">
    <text evidence="7">The sequence shown here is derived from an EMBL/GenBank/DDBJ whole genome shotgun (WGS) entry which is preliminary data.</text>
</comment>
<evidence type="ECO:0000256" key="6">
    <source>
        <dbReference type="SAM" id="MobiDB-lite"/>
    </source>
</evidence>
<accession>A0A1X2GAF8</accession>
<dbReference type="GO" id="GO:0003700">
    <property type="term" value="F:DNA-binding transcription factor activity"/>
    <property type="evidence" value="ECO:0007669"/>
    <property type="project" value="InterPro"/>
</dbReference>
<feature type="compositionally biased region" description="Low complexity" evidence="6">
    <location>
        <begin position="401"/>
        <end position="414"/>
    </location>
</feature>
<evidence type="ECO:0000256" key="4">
    <source>
        <dbReference type="ARBA" id="ARBA00023242"/>
    </source>
</evidence>
<dbReference type="AlphaFoldDB" id="A0A1X2GAF8"/>
<evidence type="ECO:0000256" key="3">
    <source>
        <dbReference type="ARBA" id="ARBA00023163"/>
    </source>
</evidence>
<feature type="compositionally biased region" description="Low complexity" evidence="6">
    <location>
        <begin position="299"/>
        <end position="313"/>
    </location>
</feature>
<evidence type="ECO:0000313" key="8">
    <source>
        <dbReference type="Proteomes" id="UP000242146"/>
    </source>
</evidence>
<sequence>MTKPDFSPTPSSVTSSFGMPLPTEENQRERLALIDDLKLFLATAADHWEDHSSPLKRFSLPTGESISCVLWNDLYFVTGTDIVRSLTFRFHAFGRPITNAKKFEEGIFSDLRNLKPGSDARLEEPKSELLDMLYKNNCIRTQKKQKVFYWYSVPHDRLFLDALERDLKREKMGLEPTTKAVAEPASSTSLDTTQELFDQLRKSMSISAAASAQVYEEEATHQFTPKGSASTSVLPAEIKANKMRRPVTTTSGLQNRRSRVNSVPADFGQDPQLHQQLLVQQQKHQRQHFRQNHPTYFPSSTTSTSSLSSSSSLSHDDAPPYPDCNKLSPHDPLVEGVHHLDITTSNLHARAAPPRSTLANGVLPSKSMDSNTLKKTKTIFGSLSLFDGSPTYKQRRRRATSVSSGPAPSSVGGPDRVRRHANGSHSRTPSISNGSVSNSSSSTSISSLNHAPTSRLAMAAMASAYKQTSYHPHHHPHQRPASMCSPHAHHLCRGSLQQPVDDYLSPQTWFMEDRPLLSSTSTQLTHSGASLFSPTPPKLNSAAVSPLNDPASLSFGHPPHSAPSAMDPFMVRVCTSPHYATMDDHAHHLSPHSSHSTSVTMTSLHSPAEDMDDIQSTMPPPINTSPSSAMHTSPDFMLMLSPQDDFSNSSTSSPSSMMHYGYDMMPHPAALDQISASVLLSSFKPDYHVAPPTSHQDFHPADLSMYNQMPSYCMNYQEYPPLTTNDVAMVFH</sequence>
<feature type="region of interest" description="Disordered" evidence="6">
    <location>
        <begin position="235"/>
        <end position="332"/>
    </location>
</feature>
<dbReference type="PANTHER" id="PTHR47427">
    <property type="entry name" value="PROTEIN STE12"/>
    <property type="match status" value="1"/>
</dbReference>
<dbReference type="Pfam" id="PF02200">
    <property type="entry name" value="STE"/>
    <property type="match status" value="1"/>
</dbReference>
<gene>
    <name evidence="7" type="ORF">DM01DRAFT_1409622</name>
</gene>
<comment type="similarity">
    <text evidence="5">Belongs to the STE12 transcription factor family.</text>
</comment>
<feature type="region of interest" description="Disordered" evidence="6">
    <location>
        <begin position="345"/>
        <end position="369"/>
    </location>
</feature>
<dbReference type="GO" id="GO:1990527">
    <property type="term" value="C:Tec1p-Ste12p-Dig1p complex"/>
    <property type="evidence" value="ECO:0007669"/>
    <property type="project" value="TreeGrafter"/>
</dbReference>
<dbReference type="EMBL" id="MCGT01000027">
    <property type="protein sequence ID" value="ORX49160.1"/>
    <property type="molecule type" value="Genomic_DNA"/>
</dbReference>
<evidence type="ECO:0000256" key="5">
    <source>
        <dbReference type="ARBA" id="ARBA00024345"/>
    </source>
</evidence>
<dbReference type="PANTHER" id="PTHR47427:SF1">
    <property type="entry name" value="PROTEIN STE12"/>
    <property type="match status" value="1"/>
</dbReference>
<feature type="region of interest" description="Disordered" evidence="6">
    <location>
        <begin position="1"/>
        <end position="21"/>
    </location>
</feature>
<dbReference type="GO" id="GO:1990526">
    <property type="term" value="C:Ste12p-Dig1p-Dig2p complex"/>
    <property type="evidence" value="ECO:0007669"/>
    <property type="project" value="TreeGrafter"/>
</dbReference>
<organism evidence="7 8">
    <name type="scientific">Hesseltinella vesiculosa</name>
    <dbReference type="NCBI Taxonomy" id="101127"/>
    <lineage>
        <taxon>Eukaryota</taxon>
        <taxon>Fungi</taxon>
        <taxon>Fungi incertae sedis</taxon>
        <taxon>Mucoromycota</taxon>
        <taxon>Mucoromycotina</taxon>
        <taxon>Mucoromycetes</taxon>
        <taxon>Mucorales</taxon>
        <taxon>Cunninghamellaceae</taxon>
        <taxon>Hesseltinella</taxon>
    </lineage>
</organism>
<feature type="compositionally biased region" description="Low complexity" evidence="6">
    <location>
        <begin position="430"/>
        <end position="447"/>
    </location>
</feature>
<dbReference type="Proteomes" id="UP000242146">
    <property type="component" value="Unassembled WGS sequence"/>
</dbReference>
<evidence type="ECO:0000256" key="2">
    <source>
        <dbReference type="ARBA" id="ARBA00023015"/>
    </source>
</evidence>
<reference evidence="7 8" key="1">
    <citation type="submission" date="2016-07" db="EMBL/GenBank/DDBJ databases">
        <title>Pervasive Adenine N6-methylation of Active Genes in Fungi.</title>
        <authorList>
            <consortium name="DOE Joint Genome Institute"/>
            <person name="Mondo S.J."/>
            <person name="Dannebaum R.O."/>
            <person name="Kuo R.C."/>
            <person name="Labutti K."/>
            <person name="Haridas S."/>
            <person name="Kuo A."/>
            <person name="Salamov A."/>
            <person name="Ahrendt S.R."/>
            <person name="Lipzen A."/>
            <person name="Sullivan W."/>
            <person name="Andreopoulos W.B."/>
            <person name="Clum A."/>
            <person name="Lindquist E."/>
            <person name="Daum C."/>
            <person name="Ramamoorthy G.K."/>
            <person name="Gryganskyi A."/>
            <person name="Culley D."/>
            <person name="Magnuson J.K."/>
            <person name="James T.Y."/>
            <person name="O'Malley M.A."/>
            <person name="Stajich J.E."/>
            <person name="Spatafora J.W."/>
            <person name="Visel A."/>
            <person name="Grigoriev I.V."/>
        </authorList>
    </citation>
    <scope>NUCLEOTIDE SEQUENCE [LARGE SCALE GENOMIC DNA]</scope>
    <source>
        <strain evidence="7 8">NRRL 3301</strain>
    </source>
</reference>
<proteinExistence type="inferred from homology"/>
<dbReference type="GO" id="GO:0005634">
    <property type="term" value="C:nucleus"/>
    <property type="evidence" value="ECO:0007669"/>
    <property type="project" value="UniProtKB-SubCell"/>
</dbReference>
<feature type="compositionally biased region" description="Low complexity" evidence="6">
    <location>
        <begin position="272"/>
        <end position="282"/>
    </location>
</feature>
<feature type="region of interest" description="Disordered" evidence="6">
    <location>
        <begin position="384"/>
        <end position="449"/>
    </location>
</feature>
<dbReference type="InterPro" id="IPR052127">
    <property type="entry name" value="STE12_transcription_factor"/>
</dbReference>
<dbReference type="InterPro" id="IPR003120">
    <property type="entry name" value="Ste12"/>
</dbReference>
<protein>
    <submittedName>
        <fullName evidence="7">STE-domain-containing protein</fullName>
    </submittedName>
</protein>
<keyword evidence="2" id="KW-0805">Transcription regulation</keyword>
<name>A0A1X2GAF8_9FUNG</name>
<dbReference type="OrthoDB" id="1095242at2759"/>
<evidence type="ECO:0000313" key="7">
    <source>
        <dbReference type="EMBL" id="ORX49160.1"/>
    </source>
</evidence>
<comment type="subcellular location">
    <subcellularLocation>
        <location evidence="1">Nucleus</location>
    </subcellularLocation>
</comment>
<feature type="compositionally biased region" description="Low complexity" evidence="6">
    <location>
        <begin position="1"/>
        <end position="17"/>
    </location>
</feature>
<dbReference type="STRING" id="101127.A0A1X2GAF8"/>
<keyword evidence="8" id="KW-1185">Reference proteome</keyword>
<keyword evidence="3" id="KW-0804">Transcription</keyword>
<dbReference type="SMART" id="SM00424">
    <property type="entry name" value="STE"/>
    <property type="match status" value="1"/>
</dbReference>